<keyword evidence="1" id="KW-0507">mRNA processing</keyword>
<gene>
    <name evidence="5" type="ORF">ANCCEY_05819</name>
</gene>
<proteinExistence type="predicted"/>
<evidence type="ECO:0000256" key="1">
    <source>
        <dbReference type="ARBA" id="ARBA00022664"/>
    </source>
</evidence>
<dbReference type="AlphaFoldDB" id="A0A0D6LYA9"/>
<accession>A0A0D6LYA9</accession>
<dbReference type="SMART" id="SM01141">
    <property type="entry name" value="DRY_EERY"/>
    <property type="match status" value="1"/>
</dbReference>
<dbReference type="EMBL" id="KE124915">
    <property type="protein sequence ID" value="EPB75096.1"/>
    <property type="molecule type" value="Genomic_DNA"/>
</dbReference>
<dbReference type="GO" id="GO:0008380">
    <property type="term" value="P:RNA splicing"/>
    <property type="evidence" value="ECO:0007669"/>
    <property type="project" value="UniProtKB-KW"/>
</dbReference>
<name>A0A0D6LYA9_9BILA</name>
<dbReference type="Proteomes" id="UP000054495">
    <property type="component" value="Unassembled WGS sequence"/>
</dbReference>
<evidence type="ECO:0000259" key="4">
    <source>
        <dbReference type="SMART" id="SM01141"/>
    </source>
</evidence>
<sequence length="684" mass="76593">MGQSSLGGSRTLGFLRIVTEMLNEPFVLFIDVVNNEVKGSPAMSQLKQLVLGEDSPLSSPSDAIKTAKEEPINLIFEDKELERTPLGDAIDSLLVRWAQLLSNVSSRPPVPAPSTIDHVKEVVEISMYHFRDSCLDVCSEFTKIDLQWQLDHPEEVYEDEMKGLDDALIRQETLLARAHGILDRRGIMWHEARRQEKLMRARIVDCSKRAEKRRRFYDSVDSQASFDRRKWQGDPSILIDRFDARSHLDYIPPVKKKGVEPDSEDEKQEIICDFERYRILVINDFRDISEKDYLRKIAEKEFWRIPKDEQLKSEQEKKKKSAGSKASIGFNYENSVVVKKENEDNESDDDADIEEPEDIDVELDLRGADAESQRRVNCIGEAYGIRRASFAGLLRADAVARAETAELRRIDREKAALAVRLQPCRDSKHERLLLKKQRALIVGKGCPDEATVSLLSFVESAAAQKKAILESSSSSESEDDARPQFITTFGGDDRKDDEEDEEKPVTTGVLGPQLPTKEYRLVLRSEQKAQISCSYMEETLERALSDAAEVEAEHVKGGGHGLELQAFPGAAPVLVLMIDSVGRVIHEVVVEIVTIDVTVARVLVRLAEHVVVLTGVAGVIPNSGHFSAIVERSPDMDHPHIGMNLLRNQGLQALTMTICLRSGGHSNALGPITAGKPQPFKMKA</sequence>
<dbReference type="Pfam" id="PF09750">
    <property type="entry name" value="DRY_EERY"/>
    <property type="match status" value="1"/>
</dbReference>
<keyword evidence="6" id="KW-1185">Reference proteome</keyword>
<evidence type="ECO:0000313" key="5">
    <source>
        <dbReference type="EMBL" id="EPB75096.1"/>
    </source>
</evidence>
<evidence type="ECO:0000313" key="6">
    <source>
        <dbReference type="Proteomes" id="UP000054495"/>
    </source>
</evidence>
<organism evidence="5 6">
    <name type="scientific">Ancylostoma ceylanicum</name>
    <dbReference type="NCBI Taxonomy" id="53326"/>
    <lineage>
        <taxon>Eukaryota</taxon>
        <taxon>Metazoa</taxon>
        <taxon>Ecdysozoa</taxon>
        <taxon>Nematoda</taxon>
        <taxon>Chromadorea</taxon>
        <taxon>Rhabditida</taxon>
        <taxon>Rhabditina</taxon>
        <taxon>Rhabditomorpha</taxon>
        <taxon>Strongyloidea</taxon>
        <taxon>Ancylostomatidae</taxon>
        <taxon>Ancylostomatinae</taxon>
        <taxon>Ancylostoma</taxon>
    </lineage>
</organism>
<evidence type="ECO:0000256" key="2">
    <source>
        <dbReference type="ARBA" id="ARBA00023187"/>
    </source>
</evidence>
<dbReference type="GO" id="GO:0006397">
    <property type="term" value="P:mRNA processing"/>
    <property type="evidence" value="ECO:0007669"/>
    <property type="project" value="UniProtKB-KW"/>
</dbReference>
<dbReference type="InterPro" id="IPR040397">
    <property type="entry name" value="SWAP"/>
</dbReference>
<feature type="region of interest" description="Disordered" evidence="3">
    <location>
        <begin position="469"/>
        <end position="510"/>
    </location>
</feature>
<dbReference type="PANTHER" id="PTHR13161:SF4">
    <property type="entry name" value="CLK4-ASSOCIATING SERINE_ARGININE RICH PROTEIN"/>
    <property type="match status" value="1"/>
</dbReference>
<evidence type="ECO:0000256" key="3">
    <source>
        <dbReference type="SAM" id="MobiDB-lite"/>
    </source>
</evidence>
<reference evidence="5 6" key="1">
    <citation type="submission" date="2013-05" db="EMBL/GenBank/DDBJ databases">
        <title>Draft genome of the parasitic nematode Anyclostoma ceylanicum.</title>
        <authorList>
            <person name="Mitreva M."/>
        </authorList>
    </citation>
    <scope>NUCLEOTIDE SEQUENCE [LARGE SCALE GENOMIC DNA]</scope>
</reference>
<keyword evidence="2" id="KW-0508">mRNA splicing</keyword>
<feature type="domain" description="Suppressor of white apricot N-terminal" evidence="4">
    <location>
        <begin position="210"/>
        <end position="336"/>
    </location>
</feature>
<protein>
    <recommendedName>
        <fullName evidence="4">Suppressor of white apricot N-terminal domain-containing protein</fullName>
    </recommendedName>
</protein>
<dbReference type="PANTHER" id="PTHR13161">
    <property type="entry name" value="SPLICING FACTOR SUPPRESSOR OF WHITE APRICOT"/>
    <property type="match status" value="1"/>
</dbReference>
<dbReference type="InterPro" id="IPR019147">
    <property type="entry name" value="SWAP_N_domain"/>
</dbReference>